<evidence type="ECO:0000313" key="9">
    <source>
        <dbReference type="Proteomes" id="UP000541444"/>
    </source>
</evidence>
<comment type="similarity">
    <text evidence="2">Belongs to the jagunal family.</text>
</comment>
<evidence type="ECO:0000256" key="4">
    <source>
        <dbReference type="ARBA" id="ARBA00022824"/>
    </source>
</evidence>
<dbReference type="PANTHER" id="PTHR20955:SF1">
    <property type="entry name" value="PROTEIN JAGUNAL HOMOLOG 1"/>
    <property type="match status" value="1"/>
</dbReference>
<evidence type="ECO:0000256" key="5">
    <source>
        <dbReference type="ARBA" id="ARBA00022989"/>
    </source>
</evidence>
<evidence type="ECO:0000256" key="3">
    <source>
        <dbReference type="ARBA" id="ARBA00022692"/>
    </source>
</evidence>
<dbReference type="AlphaFoldDB" id="A0A7J7P687"/>
<accession>A0A7J7P687</accession>
<dbReference type="OrthoDB" id="1915239at2759"/>
<keyword evidence="5 7" id="KW-1133">Transmembrane helix</keyword>
<dbReference type="GO" id="GO:0016192">
    <property type="term" value="P:vesicle-mediated transport"/>
    <property type="evidence" value="ECO:0007669"/>
    <property type="project" value="TreeGrafter"/>
</dbReference>
<feature type="transmembrane region" description="Helical" evidence="7">
    <location>
        <begin position="37"/>
        <end position="57"/>
    </location>
</feature>
<evidence type="ECO:0000256" key="1">
    <source>
        <dbReference type="ARBA" id="ARBA00004477"/>
    </source>
</evidence>
<comment type="caution">
    <text evidence="8">The sequence shown here is derived from an EMBL/GenBank/DDBJ whole genome shotgun (WGS) entry which is preliminary data.</text>
</comment>
<evidence type="ECO:0000256" key="7">
    <source>
        <dbReference type="SAM" id="Phobius"/>
    </source>
</evidence>
<dbReference type="Proteomes" id="UP000541444">
    <property type="component" value="Unassembled WGS sequence"/>
</dbReference>
<proteinExistence type="inferred from homology"/>
<dbReference type="InterPro" id="IPR009787">
    <property type="entry name" value="Jagunal"/>
</dbReference>
<feature type="transmembrane region" description="Helical" evidence="7">
    <location>
        <begin position="140"/>
        <end position="158"/>
    </location>
</feature>
<dbReference type="EMBL" id="JACGCM010000250">
    <property type="protein sequence ID" value="KAF6174688.1"/>
    <property type="molecule type" value="Genomic_DNA"/>
</dbReference>
<evidence type="ECO:0000313" key="8">
    <source>
        <dbReference type="EMBL" id="KAF6174688.1"/>
    </source>
</evidence>
<organism evidence="8 9">
    <name type="scientific">Kingdonia uniflora</name>
    <dbReference type="NCBI Taxonomy" id="39325"/>
    <lineage>
        <taxon>Eukaryota</taxon>
        <taxon>Viridiplantae</taxon>
        <taxon>Streptophyta</taxon>
        <taxon>Embryophyta</taxon>
        <taxon>Tracheophyta</taxon>
        <taxon>Spermatophyta</taxon>
        <taxon>Magnoliopsida</taxon>
        <taxon>Ranunculales</taxon>
        <taxon>Circaeasteraceae</taxon>
        <taxon>Kingdonia</taxon>
    </lineage>
</organism>
<keyword evidence="4" id="KW-0256">Endoplasmic reticulum</keyword>
<protein>
    <submittedName>
        <fullName evidence="8">Uncharacterized protein</fullName>
    </submittedName>
</protein>
<dbReference type="GO" id="GO:0007029">
    <property type="term" value="P:endoplasmic reticulum organization"/>
    <property type="evidence" value="ECO:0007669"/>
    <property type="project" value="InterPro"/>
</dbReference>
<dbReference type="GO" id="GO:0005789">
    <property type="term" value="C:endoplasmic reticulum membrane"/>
    <property type="evidence" value="ECO:0007669"/>
    <property type="project" value="UniProtKB-SubCell"/>
</dbReference>
<dbReference type="PANTHER" id="PTHR20955">
    <property type="entry name" value="PROTEIN JAGUNAL HOMOLOG 1"/>
    <property type="match status" value="1"/>
</dbReference>
<feature type="transmembrane region" description="Helical" evidence="7">
    <location>
        <begin position="63"/>
        <end position="81"/>
    </location>
</feature>
<gene>
    <name evidence="8" type="ORF">GIB67_008743</name>
</gene>
<keyword evidence="3 7" id="KW-0812">Transmembrane</keyword>
<name>A0A7J7P687_9MAGN</name>
<comment type="subcellular location">
    <subcellularLocation>
        <location evidence="1">Endoplasmic reticulum membrane</location>
        <topology evidence="1">Multi-pass membrane protein</topology>
    </subcellularLocation>
</comment>
<evidence type="ECO:0000256" key="6">
    <source>
        <dbReference type="ARBA" id="ARBA00023136"/>
    </source>
</evidence>
<evidence type="ECO:0000256" key="2">
    <source>
        <dbReference type="ARBA" id="ARBA00008462"/>
    </source>
</evidence>
<keyword evidence="9" id="KW-1185">Reference proteome</keyword>
<sequence>MQQRRRPSGTDGSDFSYRMVVDPRYTNVTKGKSRLKALIIIQAFAQLVAVPHILLVLLKEEDFDKLSIISVIHGFFSLLIGELGRRRSQTSLLRLYMVASSTVTFLSMTSIVKNNDHLKVIHEQSSWEMRSSVLFENGRLVFGFIVQIFAVLTTTSLIENMAPAKRAS</sequence>
<keyword evidence="6 7" id="KW-0472">Membrane</keyword>
<reference evidence="8 9" key="1">
    <citation type="journal article" date="2020" name="IScience">
        <title>Genome Sequencing of the Endangered Kingdonia uniflora (Circaeasteraceae, Ranunculales) Reveals Potential Mechanisms of Evolutionary Specialization.</title>
        <authorList>
            <person name="Sun Y."/>
            <person name="Deng T."/>
            <person name="Zhang A."/>
            <person name="Moore M.J."/>
            <person name="Landis J.B."/>
            <person name="Lin N."/>
            <person name="Zhang H."/>
            <person name="Zhang X."/>
            <person name="Huang J."/>
            <person name="Zhang X."/>
            <person name="Sun H."/>
            <person name="Wang H."/>
        </authorList>
    </citation>
    <scope>NUCLEOTIDE SEQUENCE [LARGE SCALE GENOMIC DNA]</scope>
    <source>
        <strain evidence="8">TB1705</strain>
        <tissue evidence="8">Leaf</tissue>
    </source>
</reference>
<dbReference type="Pfam" id="PF07086">
    <property type="entry name" value="Jagunal"/>
    <property type="match status" value="1"/>
</dbReference>
<feature type="transmembrane region" description="Helical" evidence="7">
    <location>
        <begin position="93"/>
        <end position="112"/>
    </location>
</feature>